<accession>A0ABN9V2Q2</accession>
<name>A0ABN9V2Q2_9DINO</name>
<evidence type="ECO:0000256" key="2">
    <source>
        <dbReference type="SAM" id="SignalP"/>
    </source>
</evidence>
<protein>
    <recommendedName>
        <fullName evidence="5">H(+)-exporting diphosphatase</fullName>
    </recommendedName>
</protein>
<feature type="signal peptide" evidence="2">
    <location>
        <begin position="1"/>
        <end position="17"/>
    </location>
</feature>
<feature type="chain" id="PRO_5046299699" description="H(+)-exporting diphosphatase" evidence="2">
    <location>
        <begin position="18"/>
        <end position="163"/>
    </location>
</feature>
<feature type="transmembrane region" description="Helical" evidence="1">
    <location>
        <begin position="136"/>
        <end position="157"/>
    </location>
</feature>
<sequence>MASLVLLVLFMIGGVQSGCAIFDTCNQGFLAISAISYNQCSEMGNSIAAMGASHATFLSGLLVIARVETTLFLGMGDRALYALAFLHKGTSEVAVVHLIIAVWAVSVCLVYAHGAGVLSYTTPEPNVYPVFHSSDLFFIIPVTGSFGAVFFAVFFPCSSVGTP</sequence>
<organism evidence="3 4">
    <name type="scientific">Prorocentrum cordatum</name>
    <dbReference type="NCBI Taxonomy" id="2364126"/>
    <lineage>
        <taxon>Eukaryota</taxon>
        <taxon>Sar</taxon>
        <taxon>Alveolata</taxon>
        <taxon>Dinophyceae</taxon>
        <taxon>Prorocentrales</taxon>
        <taxon>Prorocentraceae</taxon>
        <taxon>Prorocentrum</taxon>
    </lineage>
</organism>
<comment type="caution">
    <text evidence="3">The sequence shown here is derived from an EMBL/GenBank/DDBJ whole genome shotgun (WGS) entry which is preliminary data.</text>
</comment>
<feature type="transmembrane region" description="Helical" evidence="1">
    <location>
        <begin position="94"/>
        <end position="116"/>
    </location>
</feature>
<evidence type="ECO:0008006" key="5">
    <source>
        <dbReference type="Google" id="ProtNLM"/>
    </source>
</evidence>
<keyword evidence="1" id="KW-0472">Membrane</keyword>
<feature type="transmembrane region" description="Helical" evidence="1">
    <location>
        <begin position="52"/>
        <end position="73"/>
    </location>
</feature>
<proteinExistence type="predicted"/>
<gene>
    <name evidence="3" type="ORF">PCOR1329_LOCUS53964</name>
</gene>
<dbReference type="EMBL" id="CAUYUJ010016586">
    <property type="protein sequence ID" value="CAK0866890.1"/>
    <property type="molecule type" value="Genomic_DNA"/>
</dbReference>
<evidence type="ECO:0000313" key="3">
    <source>
        <dbReference type="EMBL" id="CAK0866890.1"/>
    </source>
</evidence>
<dbReference type="Proteomes" id="UP001189429">
    <property type="component" value="Unassembled WGS sequence"/>
</dbReference>
<evidence type="ECO:0000313" key="4">
    <source>
        <dbReference type="Proteomes" id="UP001189429"/>
    </source>
</evidence>
<evidence type="ECO:0000256" key="1">
    <source>
        <dbReference type="SAM" id="Phobius"/>
    </source>
</evidence>
<keyword evidence="4" id="KW-1185">Reference proteome</keyword>
<keyword evidence="1" id="KW-1133">Transmembrane helix</keyword>
<reference evidence="3" key="1">
    <citation type="submission" date="2023-10" db="EMBL/GenBank/DDBJ databases">
        <authorList>
            <person name="Chen Y."/>
            <person name="Shah S."/>
            <person name="Dougan E. K."/>
            <person name="Thang M."/>
            <person name="Chan C."/>
        </authorList>
    </citation>
    <scope>NUCLEOTIDE SEQUENCE [LARGE SCALE GENOMIC DNA]</scope>
</reference>
<keyword evidence="1" id="KW-0812">Transmembrane</keyword>
<keyword evidence="2" id="KW-0732">Signal</keyword>